<dbReference type="GO" id="GO:0005506">
    <property type="term" value="F:iron ion binding"/>
    <property type="evidence" value="ECO:0007669"/>
    <property type="project" value="InterPro"/>
</dbReference>
<reference evidence="3 4" key="2">
    <citation type="submission" date="2019-07" db="EMBL/GenBank/DDBJ databases">
        <authorList>
            <person name="Huang Y."/>
        </authorList>
    </citation>
    <scope>NUCLEOTIDE SEQUENCE [LARGE SCALE GENOMIC DNA]</scope>
    <source>
        <strain evidence="3 4">HY188</strain>
    </source>
</reference>
<feature type="signal peptide" evidence="2">
    <location>
        <begin position="1"/>
        <end position="37"/>
    </location>
</feature>
<name>A0A516X9S1_9ACTN</name>
<dbReference type="SUPFAM" id="SSF49482">
    <property type="entry name" value="Aromatic compound dioxygenase"/>
    <property type="match status" value="2"/>
</dbReference>
<keyword evidence="3" id="KW-0223">Dioxygenase</keyword>
<feature type="compositionally biased region" description="Low complexity" evidence="1">
    <location>
        <begin position="154"/>
        <end position="166"/>
    </location>
</feature>
<feature type="region of interest" description="Disordered" evidence="1">
    <location>
        <begin position="272"/>
        <end position="294"/>
    </location>
</feature>
<dbReference type="Proteomes" id="UP000317344">
    <property type="component" value="Chromosome"/>
</dbReference>
<keyword evidence="4" id="KW-1185">Reference proteome</keyword>
<dbReference type="GO" id="GO:0016702">
    <property type="term" value="F:oxidoreductase activity, acting on single donors with incorporation of molecular oxygen, incorporation of two atoms of oxygen"/>
    <property type="evidence" value="ECO:0007669"/>
    <property type="project" value="InterPro"/>
</dbReference>
<evidence type="ECO:0000256" key="2">
    <source>
        <dbReference type="SAM" id="SignalP"/>
    </source>
</evidence>
<keyword evidence="2" id="KW-0732">Signal</keyword>
<dbReference type="PANTHER" id="PTHR34315">
    <property type="match status" value="1"/>
</dbReference>
<evidence type="ECO:0000313" key="4">
    <source>
        <dbReference type="Proteomes" id="UP000317344"/>
    </source>
</evidence>
<gene>
    <name evidence="3" type="ORF">FO059_15920</name>
</gene>
<sequence>MDPRSDSPGARFTRRRALGLGGLLGATGLLAACGSQAAGTAEATAATPTGAVTGSVGEQLTAMLDSAPQCVMTAEETQGPYWFDVDSIRSDIREDRTGLPMELALRVQNLAQCTADPASGAVANAVVEVWHCDAVGVYSGFASGPAAGGPPPGAQQGPPQGAGTPPQGAPPAGGPPPDGAAQPGGSGELSDGGYSVGDPESTPSDDATFLRGAQVTGADGVVRFTSIFPGWYRGRAVHVHIKVHIDKKTVLTTQLFFDDALTDAVYQDTAPYDRRGERDTRNDSDSIYDPTGLSVSRPADGSMLTALNLGIDA</sequence>
<dbReference type="OrthoDB" id="9800887at2"/>
<dbReference type="InterPro" id="IPR015889">
    <property type="entry name" value="Intradiol_dOase_core"/>
</dbReference>
<dbReference type="PANTHER" id="PTHR34315:SF1">
    <property type="entry name" value="INTRADIOL RING-CLEAVAGE DIOXYGENASES DOMAIN-CONTAINING PROTEIN-RELATED"/>
    <property type="match status" value="1"/>
</dbReference>
<evidence type="ECO:0000256" key="1">
    <source>
        <dbReference type="SAM" id="MobiDB-lite"/>
    </source>
</evidence>
<dbReference type="PROSITE" id="PS51257">
    <property type="entry name" value="PROKAR_LIPOPROTEIN"/>
    <property type="match status" value="1"/>
</dbReference>
<feature type="compositionally biased region" description="Pro residues" evidence="1">
    <location>
        <begin position="167"/>
        <end position="178"/>
    </location>
</feature>
<feature type="chain" id="PRO_5021785094" evidence="2">
    <location>
        <begin position="38"/>
        <end position="313"/>
    </location>
</feature>
<dbReference type="RefSeq" id="WP_143910834.1">
    <property type="nucleotide sequence ID" value="NZ_CP041765.1"/>
</dbReference>
<dbReference type="PROSITE" id="PS51318">
    <property type="entry name" value="TAT"/>
    <property type="match status" value="1"/>
</dbReference>
<dbReference type="KEGG" id="toy:FO059_15920"/>
<keyword evidence="3" id="KW-0560">Oxidoreductase</keyword>
<feature type="compositionally biased region" description="Basic and acidic residues" evidence="1">
    <location>
        <begin position="272"/>
        <end position="284"/>
    </location>
</feature>
<evidence type="ECO:0000313" key="3">
    <source>
        <dbReference type="EMBL" id="QDQ99431.1"/>
    </source>
</evidence>
<dbReference type="Gene3D" id="2.60.130.10">
    <property type="entry name" value="Aromatic compound dioxygenase"/>
    <property type="match status" value="2"/>
</dbReference>
<dbReference type="EMBL" id="CP041765">
    <property type="protein sequence ID" value="QDQ99431.1"/>
    <property type="molecule type" value="Genomic_DNA"/>
</dbReference>
<dbReference type="AlphaFoldDB" id="A0A516X9S1"/>
<organism evidence="3 4">
    <name type="scientific">Tomitella fengzijianii</name>
    <dbReference type="NCBI Taxonomy" id="2597660"/>
    <lineage>
        <taxon>Bacteria</taxon>
        <taxon>Bacillati</taxon>
        <taxon>Actinomycetota</taxon>
        <taxon>Actinomycetes</taxon>
        <taxon>Mycobacteriales</taxon>
        <taxon>Tomitella</taxon>
    </lineage>
</organism>
<dbReference type="InterPro" id="IPR006311">
    <property type="entry name" value="TAT_signal"/>
</dbReference>
<protein>
    <submittedName>
        <fullName evidence="3">Protocatechuate dioxygenase</fullName>
    </submittedName>
</protein>
<reference evidence="3 4" key="1">
    <citation type="submission" date="2019-07" db="EMBL/GenBank/DDBJ databases">
        <title>Tomitella cavernea sp. nov., an actinomycete isolated from soil.</title>
        <authorList>
            <person name="Cheng J."/>
        </authorList>
    </citation>
    <scope>NUCLEOTIDE SEQUENCE [LARGE SCALE GENOMIC DNA]</scope>
    <source>
        <strain evidence="3 4">HY188</strain>
    </source>
</reference>
<accession>A0A516X9S1</accession>
<proteinExistence type="predicted"/>
<feature type="region of interest" description="Disordered" evidence="1">
    <location>
        <begin position="145"/>
        <end position="207"/>
    </location>
</feature>